<feature type="transmembrane region" description="Helical" evidence="1">
    <location>
        <begin position="37"/>
        <end position="54"/>
    </location>
</feature>
<feature type="transmembrane region" description="Helical" evidence="1">
    <location>
        <begin position="12"/>
        <end position="31"/>
    </location>
</feature>
<dbReference type="InterPro" id="IPR045466">
    <property type="entry name" value="DUF6498"/>
</dbReference>
<comment type="caution">
    <text evidence="2">The sequence shown here is derived from an EMBL/GenBank/DDBJ whole genome shotgun (WGS) entry which is preliminary data.</text>
</comment>
<dbReference type="STRING" id="662479.C440_10033"/>
<organism evidence="2 3">
    <name type="scientific">Haloferax mucosum ATCC BAA-1512</name>
    <dbReference type="NCBI Taxonomy" id="662479"/>
    <lineage>
        <taxon>Archaea</taxon>
        <taxon>Methanobacteriati</taxon>
        <taxon>Methanobacteriota</taxon>
        <taxon>Stenosarchaea group</taxon>
        <taxon>Halobacteria</taxon>
        <taxon>Halobacteriales</taxon>
        <taxon>Haloferacaceae</taxon>
        <taxon>Haloferax</taxon>
    </lineage>
</organism>
<dbReference type="Proteomes" id="UP000011550">
    <property type="component" value="Unassembled WGS sequence"/>
</dbReference>
<keyword evidence="1" id="KW-0812">Transmembrane</keyword>
<dbReference type="Pfam" id="PF20108">
    <property type="entry name" value="DUF6498"/>
    <property type="match status" value="1"/>
</dbReference>
<dbReference type="PATRIC" id="fig|662479.7.peg.2033"/>
<evidence type="ECO:0000313" key="3">
    <source>
        <dbReference type="Proteomes" id="UP000011550"/>
    </source>
</evidence>
<feature type="transmembrane region" description="Helical" evidence="1">
    <location>
        <begin position="439"/>
        <end position="461"/>
    </location>
</feature>
<keyword evidence="1" id="KW-0472">Membrane</keyword>
<evidence type="ECO:0000313" key="2">
    <source>
        <dbReference type="EMBL" id="ELZ94509.1"/>
    </source>
</evidence>
<feature type="transmembrane region" description="Helical" evidence="1">
    <location>
        <begin position="411"/>
        <end position="433"/>
    </location>
</feature>
<feature type="transmembrane region" description="Helical" evidence="1">
    <location>
        <begin position="100"/>
        <end position="123"/>
    </location>
</feature>
<keyword evidence="3" id="KW-1185">Reference proteome</keyword>
<accession>M0IGF8</accession>
<gene>
    <name evidence="2" type="ORF">C440_10033</name>
</gene>
<dbReference type="AlphaFoldDB" id="M0IGF8"/>
<protein>
    <submittedName>
        <fullName evidence="2">Uncharacterized protein</fullName>
    </submittedName>
</protein>
<dbReference type="RefSeq" id="WP_008320285.1">
    <property type="nucleotide sequence ID" value="NZ_AOLN01000012.1"/>
</dbReference>
<feature type="transmembrane region" description="Helical" evidence="1">
    <location>
        <begin position="277"/>
        <end position="308"/>
    </location>
</feature>
<feature type="transmembrane region" description="Helical" evidence="1">
    <location>
        <begin position="177"/>
        <end position="204"/>
    </location>
</feature>
<proteinExistence type="predicted"/>
<evidence type="ECO:0000256" key="1">
    <source>
        <dbReference type="SAM" id="Phobius"/>
    </source>
</evidence>
<name>M0IGF8_9EURY</name>
<reference evidence="2 3" key="1">
    <citation type="journal article" date="2014" name="PLoS Genet.">
        <title>Phylogenetically driven sequencing of extremely halophilic archaea reveals strategies for static and dynamic osmo-response.</title>
        <authorList>
            <person name="Becker E.A."/>
            <person name="Seitzer P.M."/>
            <person name="Tritt A."/>
            <person name="Larsen D."/>
            <person name="Krusor M."/>
            <person name="Yao A.I."/>
            <person name="Wu D."/>
            <person name="Madern D."/>
            <person name="Eisen J.A."/>
            <person name="Darling A.E."/>
            <person name="Facciotti M.T."/>
        </authorList>
    </citation>
    <scope>NUCLEOTIDE SEQUENCE [LARGE SCALE GENOMIC DNA]</scope>
    <source>
        <strain evidence="2 3">ATCC BAA-1512</strain>
    </source>
</reference>
<sequence length="467" mass="49868">MRNRLPSPRHLVGFALVVGSNLVPLAGIAFWNWELDVLLTLYWLEILTTTLFAGSKALFAERASADATGRVQPLSELTDKRGGLRVRADWPPLYVRNVPFALGTVGIIGAVSLGYGLFLALHLAVSLETVRSTGVFLSIGALVASHAVSFHTEYIGRREYEHVSARMIAATPARQTVLLVLLAPFVPADGTAGGAVLLVFVVAAKLLSESYSYLVEHVGYAPGRIFERLFETADTSNPPPRVDAPDVTPDVRIRTSTRAVLLSSFAPIVAGLASRPAYIAGVLFVLGLVALGPVVIAVTLAVLAVITAAKLTAHYVRFGVLEYQLRGDHIVAYDTLFDEPQWQTTVDEIDDASVVNAIPDRLFGTGRFSLTGLDSGGRSAVTLGPVSDPHRVADEFSLPIDDVCRPEPDHVVLAAAFVLAVCFLAVPVGLYLLPTVDTASAVIVTILLGPFFLFIVGLLVVSGLSRV</sequence>
<dbReference type="OrthoDB" id="169315at2157"/>
<dbReference type="EMBL" id="AOLN01000012">
    <property type="protein sequence ID" value="ELZ94509.1"/>
    <property type="molecule type" value="Genomic_DNA"/>
</dbReference>
<keyword evidence="1" id="KW-1133">Transmembrane helix</keyword>
<feature type="transmembrane region" description="Helical" evidence="1">
    <location>
        <begin position="135"/>
        <end position="156"/>
    </location>
</feature>